<feature type="coiled-coil region" evidence="1">
    <location>
        <begin position="483"/>
        <end position="519"/>
    </location>
</feature>
<feature type="coiled-coil region" evidence="1">
    <location>
        <begin position="551"/>
        <end position="592"/>
    </location>
</feature>
<dbReference type="RefSeq" id="WP_249600827.1">
    <property type="nucleotide sequence ID" value="NZ_JAKHSK010000006.1"/>
</dbReference>
<evidence type="ECO:0000313" key="2">
    <source>
        <dbReference type="EMBL" id="MCL6217852.1"/>
    </source>
</evidence>
<gene>
    <name evidence="2" type="ORF">L1967_06030</name>
</gene>
<feature type="coiled-coil region" evidence="1">
    <location>
        <begin position="686"/>
        <end position="720"/>
    </location>
</feature>
<reference evidence="2" key="1">
    <citation type="submission" date="2022-01" db="EMBL/GenBank/DDBJ databases">
        <title>Genome sequencing of Zunongwangia sp. M21534 genome.</title>
        <authorList>
            <person name="Chen Y."/>
            <person name="Dong C."/>
            <person name="Shao Z."/>
        </authorList>
    </citation>
    <scope>NUCLEOTIDE SEQUENCE</scope>
    <source>
        <strain evidence="2">MCCC M21534</strain>
    </source>
</reference>
<dbReference type="GO" id="GO:0016887">
    <property type="term" value="F:ATP hydrolysis activity"/>
    <property type="evidence" value="ECO:0007669"/>
    <property type="project" value="InterPro"/>
</dbReference>
<dbReference type="PANTHER" id="PTHR32114">
    <property type="entry name" value="ABC TRANSPORTER ABCH.3"/>
    <property type="match status" value="1"/>
</dbReference>
<dbReference type="EMBL" id="JAKHSK010000006">
    <property type="protein sequence ID" value="MCL6217852.1"/>
    <property type="molecule type" value="Genomic_DNA"/>
</dbReference>
<dbReference type="SUPFAM" id="SSF52540">
    <property type="entry name" value="P-loop containing nucleoside triphosphate hydrolases"/>
    <property type="match status" value="1"/>
</dbReference>
<organism evidence="2 3">
    <name type="scientific">Zunongwangia pacifica</name>
    <dbReference type="NCBI Taxonomy" id="2911062"/>
    <lineage>
        <taxon>Bacteria</taxon>
        <taxon>Pseudomonadati</taxon>
        <taxon>Bacteroidota</taxon>
        <taxon>Flavobacteriia</taxon>
        <taxon>Flavobacteriales</taxon>
        <taxon>Flavobacteriaceae</taxon>
        <taxon>Zunongwangia</taxon>
    </lineage>
</organism>
<dbReference type="GO" id="GO:0006302">
    <property type="term" value="P:double-strand break repair"/>
    <property type="evidence" value="ECO:0007669"/>
    <property type="project" value="InterPro"/>
</dbReference>
<keyword evidence="3" id="KW-1185">Reference proteome</keyword>
<dbReference type="Proteomes" id="UP001139521">
    <property type="component" value="Unassembled WGS sequence"/>
</dbReference>
<sequence>MKILKIEFENINSLRGPQQIDFTDKPFSASSLFAITGPTGSGKSTILDVICLALFNHVPRLGKITKNEIIAKGAILTRNQKEAFARVTYDCKSGVFASKWSISTNRNDNLRDYEMEIADLASDKLIDLKKSDVPAKNEALIGLNYNQFIKAVLLAQGEFAQFLKVNKAERGELLEKITGTGIYRELGKKAYEKNKEAGKEILQQQQEIEIIQKSLLNDEDHAEISKDYASQQAACEPLEKEIQRLSKFVELKEEIKNQQTNIAKITTEKTQAEEYLNQFNKNNGKSLTEHENLQEHAGDLRNWKQGKENEAEISKEITEIEAKIGENKQAFSGLLSEVSQLVKTEVSAIDFEGKLNEFTGKIQQLEEERKEKGREYSKLMDELKLKTADLSINFSKKPDENIQQLQAISNSAANRIKNYEAELSNFDLSDAEALKLQIKEQTEKTRAAQKANFKIDESDRELKKIASEKTTIKKQSEALPQQIKDLETKVQFQQKDLENLKLQQKNKLLEARLEDLRHNLIDNEPCPLCGAKHHPFADHAPEKDNLLEEKITQLQKELQLNSSQLAKIQANFENFQQRLKTLEIEEQQWKATSEEKRTAFKTKFKDFDLATEEVWESSIARLSEQLELIEKWEKEQKQWLIAKNAIPLLEQTKEIIKQGRDIAGKLKALYDGDDIVEKNRLYHRSFTTLTQEKKSLQEQQENLKSRFQKLTSELLILEQQLIVVLTEKGYENLQQALKNLLPEKEYSQLREQREKLQEKLSQLSTSYNLLLQQLEEKQKLDIEETSAELQEQLTEKRLKLNEINEACKALYRQLENQKENLQKLDEIKQGIAEKEQKIKRWRLLNELIGDATGRKFNEFAQDLTLTQLIALANKRLADLSDRYVIDKPLDEEDDGLVAIDEHMGGQRRSVKTLSGGETFILSLSMALALSDLASKNVEINSLFIDEGFGTLDPETLDQTLDTLEKLQAESSKTIGIISHVDSLKERIATQVVLTRNGQGYSTINIKG</sequence>
<protein>
    <recommendedName>
        <fullName evidence="4">Exonuclease SbcC</fullName>
    </recommendedName>
</protein>
<dbReference type="InterPro" id="IPR027417">
    <property type="entry name" value="P-loop_NTPase"/>
</dbReference>
<name>A0A9X1ZNE4_9FLAO</name>
<evidence type="ECO:0000313" key="3">
    <source>
        <dbReference type="Proteomes" id="UP001139521"/>
    </source>
</evidence>
<comment type="caution">
    <text evidence="2">The sequence shown here is derived from an EMBL/GenBank/DDBJ whole genome shotgun (WGS) entry which is preliminary data.</text>
</comment>
<dbReference type="AlphaFoldDB" id="A0A9X1ZNE4"/>
<feature type="coiled-coil region" evidence="1">
    <location>
        <begin position="746"/>
        <end position="844"/>
    </location>
</feature>
<dbReference type="Gene3D" id="3.40.50.300">
    <property type="entry name" value="P-loop containing nucleotide triphosphate hydrolases"/>
    <property type="match status" value="2"/>
</dbReference>
<evidence type="ECO:0008006" key="4">
    <source>
        <dbReference type="Google" id="ProtNLM"/>
    </source>
</evidence>
<feature type="coiled-coil region" evidence="1">
    <location>
        <begin position="348"/>
        <end position="451"/>
    </location>
</feature>
<keyword evidence="1" id="KW-0175">Coiled coil</keyword>
<proteinExistence type="predicted"/>
<dbReference type="Pfam" id="PF13558">
    <property type="entry name" value="SbcC_Walker_B"/>
    <property type="match status" value="1"/>
</dbReference>
<dbReference type="PANTHER" id="PTHR32114:SF2">
    <property type="entry name" value="ABC TRANSPORTER ABCH.3"/>
    <property type="match status" value="1"/>
</dbReference>
<accession>A0A9X1ZNE4</accession>
<evidence type="ECO:0000256" key="1">
    <source>
        <dbReference type="SAM" id="Coils"/>
    </source>
</evidence>
<feature type="coiled-coil region" evidence="1">
    <location>
        <begin position="238"/>
        <end position="268"/>
    </location>
</feature>